<evidence type="ECO:0000256" key="1">
    <source>
        <dbReference type="SAM" id="Phobius"/>
    </source>
</evidence>
<reference evidence="2 3" key="1">
    <citation type="submission" date="2012-06" db="EMBL/GenBank/DDBJ databases">
        <title>The complete genome of Aequorivita sublithincola DSM 14238.</title>
        <authorList>
            <consortium name="US DOE Joint Genome Institute (JGI-PGF)"/>
            <person name="Lucas S."/>
            <person name="Copeland A."/>
            <person name="Lapidus A."/>
            <person name="Goodwin L."/>
            <person name="Pitluck S."/>
            <person name="Peters L."/>
            <person name="Munk A.C.C."/>
            <person name="Kyrpides N."/>
            <person name="Mavromatis K."/>
            <person name="Pagani I."/>
            <person name="Ivanova N."/>
            <person name="Ovchinnikova G."/>
            <person name="Zeytun A."/>
            <person name="Detter J.C."/>
            <person name="Han C."/>
            <person name="Land M."/>
            <person name="Hauser L."/>
            <person name="Markowitz V."/>
            <person name="Cheng J.-F."/>
            <person name="Hugenholtz P."/>
            <person name="Woyke T."/>
            <person name="Wu D."/>
            <person name="Tindall B."/>
            <person name="Faehnrich R."/>
            <person name="Brambilla E."/>
            <person name="Klenk H.-P."/>
            <person name="Eisen J.A."/>
        </authorList>
    </citation>
    <scope>NUCLEOTIDE SEQUENCE [LARGE SCALE GENOMIC DNA]</scope>
    <source>
        <strain evidence="3">DSM 14238 / LMG 21431 / ACAM 643 / 9-3</strain>
    </source>
</reference>
<keyword evidence="3" id="KW-1185">Reference proteome</keyword>
<sequence>MIEFLIGLRQYTVYLIFGLFVIGFISIGLLFKPRYRKKGLIGIGLLFITGFSILGMNFIIASAIRFEIEERAESAMKTNSKIFINGQETNVDSEQFLTDLSKINGWYFTKKSHPETKYVINVISEIDTLDIVLKRDSKNAEEYWTYLPKYKYELELDLLETKVLNGISGEK</sequence>
<keyword evidence="1" id="KW-0812">Transmembrane</keyword>
<dbReference type="OrthoDB" id="1438660at2"/>
<dbReference type="AlphaFoldDB" id="I3YS83"/>
<evidence type="ECO:0000313" key="2">
    <source>
        <dbReference type="EMBL" id="AFL79851.1"/>
    </source>
</evidence>
<dbReference type="Proteomes" id="UP000006049">
    <property type="component" value="Chromosome"/>
</dbReference>
<dbReference type="EMBL" id="CP003280">
    <property type="protein sequence ID" value="AFL79851.1"/>
    <property type="molecule type" value="Genomic_DNA"/>
</dbReference>
<keyword evidence="1" id="KW-1133">Transmembrane helix</keyword>
<proteinExistence type="predicted"/>
<name>I3YS83_AEQSU</name>
<dbReference type="HOGENOM" id="CLU_1559688_0_0_10"/>
<feature type="transmembrane region" description="Helical" evidence="1">
    <location>
        <begin position="12"/>
        <end position="31"/>
    </location>
</feature>
<accession>I3YS83</accession>
<gene>
    <name evidence="2" type="ordered locus">Aeqsu_0337</name>
</gene>
<dbReference type="STRING" id="746697.Aeqsu_0337"/>
<feature type="transmembrane region" description="Helical" evidence="1">
    <location>
        <begin position="43"/>
        <end position="64"/>
    </location>
</feature>
<evidence type="ECO:0000313" key="3">
    <source>
        <dbReference type="Proteomes" id="UP000006049"/>
    </source>
</evidence>
<keyword evidence="1" id="KW-0472">Membrane</keyword>
<dbReference type="RefSeq" id="WP_014781109.1">
    <property type="nucleotide sequence ID" value="NC_018013.1"/>
</dbReference>
<dbReference type="KEGG" id="asl:Aeqsu_0337"/>
<organism evidence="2 3">
    <name type="scientific">Aequorivita sublithincola (strain DSM 14238 / LMG 21431 / ACAM 643 / 9-3)</name>
    <dbReference type="NCBI Taxonomy" id="746697"/>
    <lineage>
        <taxon>Bacteria</taxon>
        <taxon>Pseudomonadati</taxon>
        <taxon>Bacteroidota</taxon>
        <taxon>Flavobacteriia</taxon>
        <taxon>Flavobacteriales</taxon>
        <taxon>Flavobacteriaceae</taxon>
        <taxon>Aequorivita</taxon>
    </lineage>
</organism>
<protein>
    <submittedName>
        <fullName evidence="2">Uncharacterized protein</fullName>
    </submittedName>
</protein>